<dbReference type="SUPFAM" id="SSF54423">
    <property type="entry name" value="DsbC/DsbG N-terminal domain-like"/>
    <property type="match status" value="1"/>
</dbReference>
<dbReference type="Gene3D" id="3.10.450.70">
    <property type="entry name" value="Disulphide bond isomerase, DsbC/G, N-terminal"/>
    <property type="match status" value="1"/>
</dbReference>
<evidence type="ECO:0000313" key="11">
    <source>
        <dbReference type="Proteomes" id="UP000194798"/>
    </source>
</evidence>
<accession>A0A251XAC1</accession>
<evidence type="ECO:0000313" key="10">
    <source>
        <dbReference type="EMBL" id="OUD14633.1"/>
    </source>
</evidence>
<comment type="subcellular location">
    <subcellularLocation>
        <location evidence="1 7">Periplasm</location>
    </subcellularLocation>
</comment>
<evidence type="ECO:0000256" key="6">
    <source>
        <dbReference type="ARBA" id="ARBA00023284"/>
    </source>
</evidence>
<sequence length="238" mass="25837">MTPTTAPTASAFPEAVKEALFRTFQADLTPKAQISAEKVAGFYEIILGSDVFYVSEDGHHLFIGEVRDTLTGENLTDNTRNGLRKTAMATAKEAEMVVFAPEGDVKHTINIFTDVDCPYCAKLHDEVPKLNAGGVKVRYLAYPRAGKGSKTYNTMESVWCADNTQQAMTDAKARKPVPEKKCDNPLEAHLALGQQVGVTGTPAMVLESGELVPGYVPAERLLGYLEQKPMADNAEIAK</sequence>
<name>A0A251XAC1_9GAMM</name>
<comment type="caution">
    <text evidence="10">The sequence shown here is derived from an EMBL/GenBank/DDBJ whole genome shotgun (WGS) entry which is preliminary data.</text>
</comment>
<comment type="similarity">
    <text evidence="2 7">Belongs to the thioredoxin family. DsbC subfamily.</text>
</comment>
<evidence type="ECO:0000256" key="2">
    <source>
        <dbReference type="ARBA" id="ARBA00009813"/>
    </source>
</evidence>
<dbReference type="Proteomes" id="UP000194798">
    <property type="component" value="Unassembled WGS sequence"/>
</dbReference>
<keyword evidence="3 7" id="KW-0732">Signal</keyword>
<dbReference type="AlphaFoldDB" id="A0A251XAC1"/>
<dbReference type="CDD" id="cd03020">
    <property type="entry name" value="DsbA_DsbC_DsbG"/>
    <property type="match status" value="1"/>
</dbReference>
<reference evidence="10 11" key="1">
    <citation type="submission" date="2016-12" db="EMBL/GenBank/DDBJ databases">
        <title>Thioflexothrix psekupsii D3 genome sequencing and assembly.</title>
        <authorList>
            <person name="Fomenkov A."/>
            <person name="Vincze T."/>
            <person name="Grabovich M."/>
            <person name="Anton B.P."/>
            <person name="Dubinina G."/>
            <person name="Orlova M."/>
            <person name="Belousova E."/>
            <person name="Roberts R.J."/>
        </authorList>
    </citation>
    <scope>NUCLEOTIDE SEQUENCE [LARGE SCALE GENOMIC DNA]</scope>
    <source>
        <strain evidence="10">D3</strain>
    </source>
</reference>
<keyword evidence="5" id="KW-1015">Disulfide bond</keyword>
<dbReference type="GO" id="GO:0042597">
    <property type="term" value="C:periplasmic space"/>
    <property type="evidence" value="ECO:0007669"/>
    <property type="project" value="UniProtKB-SubCell"/>
</dbReference>
<dbReference type="InterPro" id="IPR018950">
    <property type="entry name" value="DiS-bond_isomerase_DsbC/G_N"/>
</dbReference>
<organism evidence="10 11">
    <name type="scientific">Thioflexithrix psekupsensis</name>
    <dbReference type="NCBI Taxonomy" id="1570016"/>
    <lineage>
        <taxon>Bacteria</taxon>
        <taxon>Pseudomonadati</taxon>
        <taxon>Pseudomonadota</taxon>
        <taxon>Gammaproteobacteria</taxon>
        <taxon>Thiotrichales</taxon>
        <taxon>Thioflexithrix</taxon>
    </lineage>
</organism>
<dbReference type="Pfam" id="PF13098">
    <property type="entry name" value="Thioredoxin_2"/>
    <property type="match status" value="1"/>
</dbReference>
<dbReference type="EMBL" id="MSLT01000012">
    <property type="protein sequence ID" value="OUD14633.1"/>
    <property type="molecule type" value="Genomic_DNA"/>
</dbReference>
<dbReference type="PANTHER" id="PTHR35272:SF3">
    <property type="entry name" value="THIOL:DISULFIDE INTERCHANGE PROTEIN DSBC"/>
    <property type="match status" value="1"/>
</dbReference>
<feature type="domain" description="Disulphide bond isomerase DsbC/G N-terminal" evidence="8">
    <location>
        <begin position="9"/>
        <end position="77"/>
    </location>
</feature>
<evidence type="ECO:0000256" key="1">
    <source>
        <dbReference type="ARBA" id="ARBA00004418"/>
    </source>
</evidence>
<dbReference type="InterPro" id="IPR036249">
    <property type="entry name" value="Thioredoxin-like_sf"/>
</dbReference>
<evidence type="ECO:0000256" key="3">
    <source>
        <dbReference type="ARBA" id="ARBA00022729"/>
    </source>
</evidence>
<evidence type="ECO:0000259" key="8">
    <source>
        <dbReference type="Pfam" id="PF10411"/>
    </source>
</evidence>
<proteinExistence type="inferred from homology"/>
<dbReference type="InterPro" id="IPR012336">
    <property type="entry name" value="Thioredoxin-like_fold"/>
</dbReference>
<keyword evidence="4 7" id="KW-0574">Periplasm</keyword>
<evidence type="ECO:0000256" key="4">
    <source>
        <dbReference type="ARBA" id="ARBA00022764"/>
    </source>
</evidence>
<dbReference type="Gene3D" id="3.40.30.10">
    <property type="entry name" value="Glutaredoxin"/>
    <property type="match status" value="1"/>
</dbReference>
<keyword evidence="11" id="KW-1185">Reference proteome</keyword>
<dbReference type="InterPro" id="IPR051470">
    <property type="entry name" value="Thiol:disulfide_interchange"/>
</dbReference>
<evidence type="ECO:0000259" key="9">
    <source>
        <dbReference type="Pfam" id="PF13098"/>
    </source>
</evidence>
<dbReference type="Pfam" id="PF10411">
    <property type="entry name" value="DsbC_N"/>
    <property type="match status" value="1"/>
</dbReference>
<dbReference type="InterPro" id="IPR033954">
    <property type="entry name" value="DiS-bond_Isoase_DsbC/G"/>
</dbReference>
<feature type="domain" description="Thioredoxin-like fold" evidence="9">
    <location>
        <begin position="103"/>
        <end position="225"/>
    </location>
</feature>
<evidence type="ECO:0000256" key="7">
    <source>
        <dbReference type="RuleBase" id="RU364038"/>
    </source>
</evidence>
<evidence type="ECO:0000256" key="5">
    <source>
        <dbReference type="ARBA" id="ARBA00023157"/>
    </source>
</evidence>
<protein>
    <recommendedName>
        <fullName evidence="7">Thiol:disulfide interchange protein</fullName>
    </recommendedName>
</protein>
<comment type="function">
    <text evidence="7">Required for disulfide bond formation in some periplasmic proteins. Acts by transferring its disulfide bond to other proteins and is reduced in the process.</text>
</comment>
<dbReference type="SUPFAM" id="SSF52833">
    <property type="entry name" value="Thioredoxin-like"/>
    <property type="match status" value="1"/>
</dbReference>
<keyword evidence="6 7" id="KW-0676">Redox-active center</keyword>
<dbReference type="PANTHER" id="PTHR35272">
    <property type="entry name" value="THIOL:DISULFIDE INTERCHANGE PROTEIN DSBC-RELATED"/>
    <property type="match status" value="1"/>
</dbReference>
<gene>
    <name evidence="10" type="ORF">TPSD3_06005</name>
</gene>
<dbReference type="InterPro" id="IPR009094">
    <property type="entry name" value="DiS-bond_isomerase_DsbC/G_N_sf"/>
</dbReference>